<dbReference type="PANTHER" id="PTHR14387:SF7">
    <property type="entry name" value="THYROID ADENOMA-ASSOCIATED PROTEIN"/>
    <property type="match status" value="1"/>
</dbReference>
<feature type="domain" description="DDE Tnp4" evidence="3">
    <location>
        <begin position="589"/>
        <end position="707"/>
    </location>
</feature>
<proteinExistence type="predicted"/>
<evidence type="ECO:0000313" key="4">
    <source>
        <dbReference type="EMBL" id="CAB3240706.1"/>
    </source>
</evidence>
<dbReference type="Proteomes" id="UP000494106">
    <property type="component" value="Unassembled WGS sequence"/>
</dbReference>
<organism evidence="4 5">
    <name type="scientific">Arctia plantaginis</name>
    <name type="common">Wood tiger moth</name>
    <name type="synonym">Phalaena plantaginis</name>
    <dbReference type="NCBI Taxonomy" id="874455"/>
    <lineage>
        <taxon>Eukaryota</taxon>
        <taxon>Metazoa</taxon>
        <taxon>Ecdysozoa</taxon>
        <taxon>Arthropoda</taxon>
        <taxon>Hexapoda</taxon>
        <taxon>Insecta</taxon>
        <taxon>Pterygota</taxon>
        <taxon>Neoptera</taxon>
        <taxon>Endopterygota</taxon>
        <taxon>Lepidoptera</taxon>
        <taxon>Glossata</taxon>
        <taxon>Ditrysia</taxon>
        <taxon>Noctuoidea</taxon>
        <taxon>Erebidae</taxon>
        <taxon>Arctiinae</taxon>
        <taxon>Arctia</taxon>
    </lineage>
</organism>
<name>A0A8S1A852_ARCPL</name>
<keyword evidence="2" id="KW-0479">Metal-binding</keyword>
<dbReference type="GO" id="GO:0046872">
    <property type="term" value="F:metal ion binding"/>
    <property type="evidence" value="ECO:0007669"/>
    <property type="project" value="UniProtKB-KW"/>
</dbReference>
<accession>A0A8S1A852</accession>
<dbReference type="GO" id="GO:0005829">
    <property type="term" value="C:cytosol"/>
    <property type="evidence" value="ECO:0007669"/>
    <property type="project" value="TreeGrafter"/>
</dbReference>
<evidence type="ECO:0000313" key="5">
    <source>
        <dbReference type="Proteomes" id="UP000494106"/>
    </source>
</evidence>
<dbReference type="OrthoDB" id="73997at2759"/>
<comment type="caution">
    <text evidence="4">The sequence shown here is derived from an EMBL/GenBank/DDBJ whole genome shotgun (WGS) entry which is preliminary data.</text>
</comment>
<dbReference type="AlphaFoldDB" id="A0A8S1A852"/>
<dbReference type="SUPFAM" id="SSF48371">
    <property type="entry name" value="ARM repeat"/>
    <property type="match status" value="1"/>
</dbReference>
<evidence type="ECO:0000256" key="2">
    <source>
        <dbReference type="ARBA" id="ARBA00022723"/>
    </source>
</evidence>
<protein>
    <recommendedName>
        <fullName evidence="3">DDE Tnp4 domain-containing protein</fullName>
    </recommendedName>
</protein>
<dbReference type="PANTHER" id="PTHR14387">
    <property type="entry name" value="THADA/DEATH RECEPTOR INTERACTING PROTEIN"/>
    <property type="match status" value="1"/>
</dbReference>
<comment type="cofactor">
    <cofactor evidence="1">
        <name>a divalent metal cation</name>
        <dbReference type="ChEBI" id="CHEBI:60240"/>
    </cofactor>
</comment>
<dbReference type="InterPro" id="IPR051954">
    <property type="entry name" value="tRNA_methyltransferase_THADA"/>
</dbReference>
<dbReference type="InterPro" id="IPR027806">
    <property type="entry name" value="HARBI1_dom"/>
</dbReference>
<keyword evidence="5" id="KW-1185">Reference proteome</keyword>
<dbReference type="EMBL" id="CADEBC010000506">
    <property type="protein sequence ID" value="CAB3240706.1"/>
    <property type="molecule type" value="Genomic_DNA"/>
</dbReference>
<dbReference type="Pfam" id="PF13359">
    <property type="entry name" value="DDE_Tnp_4"/>
    <property type="match status" value="1"/>
</dbReference>
<gene>
    <name evidence="4" type="ORF">APLA_LOCUS8347</name>
</gene>
<dbReference type="InterPro" id="IPR016024">
    <property type="entry name" value="ARM-type_fold"/>
</dbReference>
<dbReference type="GO" id="GO:0030488">
    <property type="term" value="P:tRNA methylation"/>
    <property type="evidence" value="ECO:0007669"/>
    <property type="project" value="TreeGrafter"/>
</dbReference>
<reference evidence="4 5" key="1">
    <citation type="submission" date="2020-04" db="EMBL/GenBank/DDBJ databases">
        <authorList>
            <person name="Wallbank WR R."/>
            <person name="Pardo Diaz C."/>
            <person name="Kozak K."/>
            <person name="Martin S."/>
            <person name="Jiggins C."/>
            <person name="Moest M."/>
            <person name="Warren A I."/>
            <person name="Byers J.R.P. K."/>
            <person name="Montejo-Kovacevich G."/>
            <person name="Yen C E."/>
        </authorList>
    </citation>
    <scope>NUCLEOTIDE SEQUENCE [LARGE SCALE GENOMIC DNA]</scope>
</reference>
<sequence>MNGLALRISRGSDSKSKKSIGFSPVNISISSFKTSDKYHELFQKFADATSTDEQLPILRKIVDLYRDAIDTDIIKFMVVVFLQAEAKHPLKCFIARHVTKNSNLQEPFTSVLASQISTRISVEPTHYKEYEDVVSKVATCIENFNAGVAAVRIVEIELGTYLMNCLDFCVDLLLSESKTLSPTEKNEIFTLSHITLRLLLHIVQKANDESLSELIPLFIIIELCIKDLMMHNDVPMDTKSVCGILFISMYIVKNGPDSWLQVLNPSTCNDSLLGLLEAEASQLCLYSALITVVSVDKLEAVYVKGDPAILSLLSKILEIGERSSLESTVILGVARTVHQMSKCLQKITVRSTGLKIVDSLVTFAWSHLDHYMDSVRHLTAQMLATVVNYCAKLDREGDDSALCKLLSALKSLDTSRRSYYVSVSCLVSEVGAGRVLHTWPTLIQDVLGALSSQHIQASATVCLESLVSSDARSCGTEELQARWLRPVLEHAARSDPDCTVINILENLLVTAVKLDRGLIRYIIPYIKQSHENTSKPMDLKCVLMLLSVTRKSGASDSLPLSGGDGSDEWRGVIGYEVLRRAAIDAVDEAVCDAKLYIRDIDARWHGSTNDSTVYHNSFLRARLDNNKIDGHLLGDSAYPFGRYMMTPFLNPVTNAEKLYNEAQIKTRNTVERTFGVWKRRFACLSQQLRLKLDHTLAVIVATAVLHNIALQQNDTVMADSAPEDEVNVTESIQPPITSEGNRFCQLLLEQYFRLVKFFFHKYLEVHNGNTK</sequence>
<evidence type="ECO:0000259" key="3">
    <source>
        <dbReference type="Pfam" id="PF13359"/>
    </source>
</evidence>
<evidence type="ECO:0000256" key="1">
    <source>
        <dbReference type="ARBA" id="ARBA00001968"/>
    </source>
</evidence>